<reference evidence="3 4" key="1">
    <citation type="submission" date="2017-05" db="EMBL/GenBank/DDBJ databases">
        <authorList>
            <person name="Varghese N."/>
            <person name="Submissions S."/>
        </authorList>
    </citation>
    <scope>NUCLEOTIDE SEQUENCE [LARGE SCALE GENOMIC DNA]</scope>
    <source>
        <strain evidence="3 4">DSM 21985</strain>
    </source>
</reference>
<dbReference type="PANTHER" id="PTHR31284">
    <property type="entry name" value="ACID PHOSPHATASE-LIKE PROTEIN"/>
    <property type="match status" value="1"/>
</dbReference>
<dbReference type="EMBL" id="FXTP01000001">
    <property type="protein sequence ID" value="SMO36952.1"/>
    <property type="molecule type" value="Genomic_DNA"/>
</dbReference>
<sequence length="281" mass="32201">MRYPTFLCALLLIAASACSSSKELQAPDNPTTQATLWVQNAAEYEALAYQAYGSASRVLPLTIEDSFWTASINQSENDDEIASLPPAVILDIDETVLDNSPFQARMIKQDKSFNSEDWNAWCNEAKAEGVPGAAQFTQYAAEQGVTIFYISNRDYEVEDATRRNLIKEGFPVSDTLDNIMLNGEEPGWNSSKIQRRRIIEENYRVVMLFGDDLNDFLPAKDITQKKRDELVSEYTQYFGRRWFVLPNPVYGSWEQALFDFEDDLSEQERIRILRKRLNTKK</sequence>
<accession>A0A521AQ67</accession>
<keyword evidence="1 2" id="KW-0732">Signal</keyword>
<dbReference type="SUPFAM" id="SSF56784">
    <property type="entry name" value="HAD-like"/>
    <property type="match status" value="1"/>
</dbReference>
<gene>
    <name evidence="3" type="ORF">SAMN06265219_101306</name>
</gene>
<keyword evidence="4" id="KW-1185">Reference proteome</keyword>
<name>A0A521AQ67_9BACT</name>
<dbReference type="InterPro" id="IPR023214">
    <property type="entry name" value="HAD_sf"/>
</dbReference>
<dbReference type="Gene3D" id="3.40.50.1000">
    <property type="entry name" value="HAD superfamily/HAD-like"/>
    <property type="match status" value="1"/>
</dbReference>
<dbReference type="PANTHER" id="PTHR31284:SF10">
    <property type="entry name" value="ACID PHOSPHATASE-LIKE PROTEIN"/>
    <property type="match status" value="1"/>
</dbReference>
<dbReference type="InterPro" id="IPR036412">
    <property type="entry name" value="HAD-like_sf"/>
</dbReference>
<dbReference type="GO" id="GO:0009279">
    <property type="term" value="C:cell outer membrane"/>
    <property type="evidence" value="ECO:0007669"/>
    <property type="project" value="InterPro"/>
</dbReference>
<dbReference type="SFLD" id="SFLDS00003">
    <property type="entry name" value="Haloacid_Dehalogenase"/>
    <property type="match status" value="1"/>
</dbReference>
<feature type="chain" id="PRO_5022111678" evidence="2">
    <location>
        <begin position="20"/>
        <end position="281"/>
    </location>
</feature>
<organism evidence="3 4">
    <name type="scientific">Gracilimonas mengyeensis</name>
    <dbReference type="NCBI Taxonomy" id="1302730"/>
    <lineage>
        <taxon>Bacteria</taxon>
        <taxon>Pseudomonadati</taxon>
        <taxon>Balneolota</taxon>
        <taxon>Balneolia</taxon>
        <taxon>Balneolales</taxon>
        <taxon>Balneolaceae</taxon>
        <taxon>Gracilimonas</taxon>
    </lineage>
</organism>
<evidence type="ECO:0000256" key="2">
    <source>
        <dbReference type="SAM" id="SignalP"/>
    </source>
</evidence>
<dbReference type="NCBIfam" id="TIGR01533">
    <property type="entry name" value="lipo_e_P4"/>
    <property type="match status" value="1"/>
</dbReference>
<dbReference type="SFLD" id="SFLDG01125">
    <property type="entry name" value="C1.1:_Acid_Phosphatase_Like"/>
    <property type="match status" value="1"/>
</dbReference>
<dbReference type="Proteomes" id="UP000317557">
    <property type="component" value="Unassembled WGS sequence"/>
</dbReference>
<dbReference type="PIRSF" id="PIRSF019271">
    <property type="entry name" value="Acid_Ptase_C"/>
    <property type="match status" value="1"/>
</dbReference>
<evidence type="ECO:0000313" key="4">
    <source>
        <dbReference type="Proteomes" id="UP000317557"/>
    </source>
</evidence>
<feature type="signal peptide" evidence="2">
    <location>
        <begin position="1"/>
        <end position="19"/>
    </location>
</feature>
<dbReference type="OrthoDB" id="395856at2"/>
<proteinExistence type="predicted"/>
<dbReference type="Pfam" id="PF03767">
    <property type="entry name" value="Acid_phosphat_B"/>
    <property type="match status" value="1"/>
</dbReference>
<dbReference type="InterPro" id="IPR006423">
    <property type="entry name" value="Lipo_e_P4"/>
</dbReference>
<evidence type="ECO:0000313" key="3">
    <source>
        <dbReference type="EMBL" id="SMO36952.1"/>
    </source>
</evidence>
<evidence type="ECO:0000256" key="1">
    <source>
        <dbReference type="ARBA" id="ARBA00022729"/>
    </source>
</evidence>
<dbReference type="PROSITE" id="PS51257">
    <property type="entry name" value="PROKAR_LIPOPROTEIN"/>
    <property type="match status" value="1"/>
</dbReference>
<dbReference type="AlphaFoldDB" id="A0A521AQ67"/>
<dbReference type="RefSeq" id="WP_142452817.1">
    <property type="nucleotide sequence ID" value="NZ_FXTP01000001.1"/>
</dbReference>
<protein>
    <submittedName>
        <fullName evidence="3">Acid phosphatase</fullName>
    </submittedName>
</protein>
<dbReference type="InterPro" id="IPR005519">
    <property type="entry name" value="Acid_phosphat_B-like"/>
</dbReference>